<evidence type="ECO:0000313" key="3">
    <source>
        <dbReference type="Proteomes" id="UP000436088"/>
    </source>
</evidence>
<dbReference type="Proteomes" id="UP000436088">
    <property type="component" value="Unassembled WGS sequence"/>
</dbReference>
<gene>
    <name evidence="2" type="ORF">F3Y22_tig00110377pilonHSYRG00256</name>
</gene>
<feature type="region of interest" description="Disordered" evidence="1">
    <location>
        <begin position="1"/>
        <end position="80"/>
    </location>
</feature>
<evidence type="ECO:0000256" key="1">
    <source>
        <dbReference type="SAM" id="MobiDB-lite"/>
    </source>
</evidence>
<comment type="caution">
    <text evidence="2">The sequence shown here is derived from an EMBL/GenBank/DDBJ whole genome shotgun (WGS) entry which is preliminary data.</text>
</comment>
<feature type="compositionally biased region" description="Low complexity" evidence="1">
    <location>
        <begin position="61"/>
        <end position="78"/>
    </location>
</feature>
<protein>
    <submittedName>
        <fullName evidence="2">Uncharacterized protein</fullName>
    </submittedName>
</protein>
<dbReference type="EMBL" id="VEPZ02000960">
    <property type="protein sequence ID" value="KAE8707724.1"/>
    <property type="molecule type" value="Genomic_DNA"/>
</dbReference>
<sequence>MSSPSLALNQNKRPPPRSSDEGLNPSRRKRRQISHNGGLELSYESRSFFSTKQPLPSPKPNNNNIGTATTTTNSNSTGRNVSFHGVNSVPNSCYEPTSVLDLRRSPSPVPEKSICNLVDVSDCIVVSDPPPHHRYTPLEWDEHVLRNMDWDSIMKDLGLDDESVPFIKTIPPQAITPSCENHIQNLPEFTSCEFTHHSEFNNLYYFYSGLNQNPSHQSNFPGGTNNLVMSTSSGFHNIGNSNLGFDFIKELVRAADCFC</sequence>
<feature type="compositionally biased region" description="Polar residues" evidence="1">
    <location>
        <begin position="1"/>
        <end position="12"/>
    </location>
</feature>
<keyword evidence="3" id="KW-1185">Reference proteome</keyword>
<organism evidence="2 3">
    <name type="scientific">Hibiscus syriacus</name>
    <name type="common">Rose of Sharon</name>
    <dbReference type="NCBI Taxonomy" id="106335"/>
    <lineage>
        <taxon>Eukaryota</taxon>
        <taxon>Viridiplantae</taxon>
        <taxon>Streptophyta</taxon>
        <taxon>Embryophyta</taxon>
        <taxon>Tracheophyta</taxon>
        <taxon>Spermatophyta</taxon>
        <taxon>Magnoliopsida</taxon>
        <taxon>eudicotyledons</taxon>
        <taxon>Gunneridae</taxon>
        <taxon>Pentapetalae</taxon>
        <taxon>rosids</taxon>
        <taxon>malvids</taxon>
        <taxon>Malvales</taxon>
        <taxon>Malvaceae</taxon>
        <taxon>Malvoideae</taxon>
        <taxon>Hibiscus</taxon>
    </lineage>
</organism>
<reference evidence="2" key="1">
    <citation type="submission" date="2019-09" db="EMBL/GenBank/DDBJ databases">
        <title>Draft genome information of white flower Hibiscus syriacus.</title>
        <authorList>
            <person name="Kim Y.-M."/>
        </authorList>
    </citation>
    <scope>NUCLEOTIDE SEQUENCE [LARGE SCALE GENOMIC DNA]</scope>
    <source>
        <strain evidence="2">YM2019G1</strain>
    </source>
</reference>
<name>A0A6A3ASS6_HIBSY</name>
<feature type="compositionally biased region" description="Polar residues" evidence="1">
    <location>
        <begin position="44"/>
        <end position="54"/>
    </location>
</feature>
<accession>A0A6A3ASS6</accession>
<proteinExistence type="predicted"/>
<evidence type="ECO:0000313" key="2">
    <source>
        <dbReference type="EMBL" id="KAE8707724.1"/>
    </source>
</evidence>
<dbReference type="AlphaFoldDB" id="A0A6A3ASS6"/>